<organism evidence="2 3">
    <name type="scientific">Dinothrombium tinctorium</name>
    <dbReference type="NCBI Taxonomy" id="1965070"/>
    <lineage>
        <taxon>Eukaryota</taxon>
        <taxon>Metazoa</taxon>
        <taxon>Ecdysozoa</taxon>
        <taxon>Arthropoda</taxon>
        <taxon>Chelicerata</taxon>
        <taxon>Arachnida</taxon>
        <taxon>Acari</taxon>
        <taxon>Acariformes</taxon>
        <taxon>Trombidiformes</taxon>
        <taxon>Prostigmata</taxon>
        <taxon>Anystina</taxon>
        <taxon>Parasitengona</taxon>
        <taxon>Trombidioidea</taxon>
        <taxon>Trombidiidae</taxon>
        <taxon>Dinothrombium</taxon>
    </lineage>
</organism>
<keyword evidence="3" id="KW-1185">Reference proteome</keyword>
<comment type="caution">
    <text evidence="2">The sequence shown here is derived from an EMBL/GenBank/DDBJ whole genome shotgun (WGS) entry which is preliminary data.</text>
</comment>
<dbReference type="STRING" id="1965070.A0A443RJ92"/>
<proteinExistence type="predicted"/>
<dbReference type="SUPFAM" id="SSF47954">
    <property type="entry name" value="Cyclin-like"/>
    <property type="match status" value="1"/>
</dbReference>
<dbReference type="GO" id="GO:0044772">
    <property type="term" value="P:mitotic cell cycle phase transition"/>
    <property type="evidence" value="ECO:0007669"/>
    <property type="project" value="InterPro"/>
</dbReference>
<dbReference type="Pfam" id="PF00134">
    <property type="entry name" value="Cyclin_N"/>
    <property type="match status" value="1"/>
</dbReference>
<accession>A0A443RJ92</accession>
<gene>
    <name evidence="2" type="ORF">B4U79_10593</name>
</gene>
<dbReference type="InterPro" id="IPR046965">
    <property type="entry name" value="Cyclin_A/B-like"/>
</dbReference>
<dbReference type="InterPro" id="IPR006671">
    <property type="entry name" value="Cyclin_N"/>
</dbReference>
<dbReference type="GO" id="GO:0016538">
    <property type="term" value="F:cyclin-dependent protein serine/threonine kinase regulator activity"/>
    <property type="evidence" value="ECO:0007669"/>
    <property type="project" value="InterPro"/>
</dbReference>
<dbReference type="PIRSF" id="PIRSF001771">
    <property type="entry name" value="Cyclin_A_B_D_E"/>
    <property type="match status" value="1"/>
</dbReference>
<dbReference type="EMBL" id="NCKU01000486">
    <property type="protein sequence ID" value="RWS15344.1"/>
    <property type="molecule type" value="Genomic_DNA"/>
</dbReference>
<evidence type="ECO:0000259" key="1">
    <source>
        <dbReference type="Pfam" id="PF00134"/>
    </source>
</evidence>
<feature type="domain" description="Cyclin N-terminal" evidence="1">
    <location>
        <begin position="221"/>
        <end position="284"/>
    </location>
</feature>
<dbReference type="AlphaFoldDB" id="A0A443RJ92"/>
<evidence type="ECO:0000313" key="3">
    <source>
        <dbReference type="Proteomes" id="UP000285301"/>
    </source>
</evidence>
<reference evidence="2 3" key="1">
    <citation type="journal article" date="2018" name="Gigascience">
        <title>Genomes of trombidid mites reveal novel predicted allergens and laterally-transferred genes associated with secondary metabolism.</title>
        <authorList>
            <person name="Dong X."/>
            <person name="Chaisiri K."/>
            <person name="Xia D."/>
            <person name="Armstrong S.D."/>
            <person name="Fang Y."/>
            <person name="Donnelly M.J."/>
            <person name="Kadowaki T."/>
            <person name="McGarry J.W."/>
            <person name="Darby A.C."/>
            <person name="Makepeace B.L."/>
        </authorList>
    </citation>
    <scope>NUCLEOTIDE SEQUENCE [LARGE SCALE GENOMIC DNA]</scope>
    <source>
        <strain evidence="2">UoL-WK</strain>
    </source>
</reference>
<evidence type="ECO:0000313" key="2">
    <source>
        <dbReference type="EMBL" id="RWS15344.1"/>
    </source>
</evidence>
<protein>
    <submittedName>
        <fullName evidence="2">Cyclin-A2-like protein</fullName>
    </submittedName>
</protein>
<dbReference type="Proteomes" id="UP000285301">
    <property type="component" value="Unassembled WGS sequence"/>
</dbReference>
<dbReference type="InterPro" id="IPR036915">
    <property type="entry name" value="Cyclin-like_sf"/>
</dbReference>
<sequence>MATISRNDQQRDALLDENVVNGNNKRQNAAAKSERNPLAPVDPRACNNAKLKQRQPLGAVCVQAIKSKDKPNSETTQTVPAVKQAVIKQTTNLAKEVKLEKGVSFEIFCDDVIEEKNVAKREKPKNETNTKIKIEKENEENVDKENVNITIKHEDDIVMNSVSTDERKQLENDNSSVCDEQVANIMSMVIDVIETDKVEDEECNRAVDEIFLDKCKEYSEEICVYLMKYEANFRPDPNYMQRQQDVNAKMRSILVDWMVEVADEYRLSDETLFLSVGYIDREKENVQKLIKARQSCVDAMHKMQKFASKHPQQAICQKFAVDKYARVSLMAAKETSPDIAIYFN</sequence>
<name>A0A443RJ92_9ACAR</name>
<dbReference type="OrthoDB" id="5590282at2759"/>
<dbReference type="Gene3D" id="1.10.472.10">
    <property type="entry name" value="Cyclin-like"/>
    <property type="match status" value="2"/>
</dbReference>